<organism evidence="3 4">
    <name type="scientific">Cardamine amara subsp. amara</name>
    <dbReference type="NCBI Taxonomy" id="228776"/>
    <lineage>
        <taxon>Eukaryota</taxon>
        <taxon>Viridiplantae</taxon>
        <taxon>Streptophyta</taxon>
        <taxon>Embryophyta</taxon>
        <taxon>Tracheophyta</taxon>
        <taxon>Spermatophyta</taxon>
        <taxon>Magnoliopsida</taxon>
        <taxon>eudicotyledons</taxon>
        <taxon>Gunneridae</taxon>
        <taxon>Pentapetalae</taxon>
        <taxon>rosids</taxon>
        <taxon>malvids</taxon>
        <taxon>Brassicales</taxon>
        <taxon>Brassicaceae</taxon>
        <taxon>Cardamineae</taxon>
        <taxon>Cardamine</taxon>
    </lineage>
</organism>
<sequence length="321" mass="36457">MDYDPKELQKTDFVRVKINLNVANPARISKNLTLPGGEIVEILYEYEKLRKRCFYCQRFTHEQASCQWMKKAKDVTREENKIGELKSSEMRLRCSLVGRGNSPKMLEAPPGLLPMFPGLSREDNRMAMQYISHADPTERNARILRVQQSLEEDTSESMAQTMRITINVDKGKVKVYQVEEEDGRKKRIVTHADKPVISAPVMNMNNLYEVEVTSAQSWNPSMNDTSSMVSRAEAETGIELGDSSLRGKKERKWPPAWKRRTRHMTGTGGQQAQTKQPSSGKEKEKEGVKRKGEEEGSLATNKTPRILENMVASALKPLPSK</sequence>
<gene>
    <name evidence="3" type="ORF">V5N11_002774</name>
</gene>
<dbReference type="AlphaFoldDB" id="A0ABD1C6D2"/>
<evidence type="ECO:0000259" key="2">
    <source>
        <dbReference type="Pfam" id="PF14392"/>
    </source>
</evidence>
<dbReference type="InterPro" id="IPR025836">
    <property type="entry name" value="Zn_knuckle_CX2CX4HX4C"/>
</dbReference>
<reference evidence="3 4" key="1">
    <citation type="submission" date="2024-04" db="EMBL/GenBank/DDBJ databases">
        <title>Genome assembly C_amara_ONT_v2.</title>
        <authorList>
            <person name="Yant L."/>
            <person name="Moore C."/>
            <person name="Slenker M."/>
        </authorList>
    </citation>
    <scope>NUCLEOTIDE SEQUENCE [LARGE SCALE GENOMIC DNA]</scope>
    <source>
        <tissue evidence="3">Leaf</tissue>
    </source>
</reference>
<feature type="region of interest" description="Disordered" evidence="1">
    <location>
        <begin position="237"/>
        <end position="321"/>
    </location>
</feature>
<evidence type="ECO:0000256" key="1">
    <source>
        <dbReference type="SAM" id="MobiDB-lite"/>
    </source>
</evidence>
<dbReference type="Pfam" id="PF14392">
    <property type="entry name" value="zf-CCHC_4"/>
    <property type="match status" value="1"/>
</dbReference>
<evidence type="ECO:0000313" key="4">
    <source>
        <dbReference type="Proteomes" id="UP001558713"/>
    </source>
</evidence>
<accession>A0ABD1C6D2</accession>
<dbReference type="EMBL" id="JBANAX010000042">
    <property type="protein sequence ID" value="KAL1224995.1"/>
    <property type="molecule type" value="Genomic_DNA"/>
</dbReference>
<keyword evidence="4" id="KW-1185">Reference proteome</keyword>
<protein>
    <recommendedName>
        <fullName evidence="2">Zinc knuckle CX2CX4HX4C domain-containing protein</fullName>
    </recommendedName>
</protein>
<feature type="domain" description="Zinc knuckle CX2CX4HX4C" evidence="2">
    <location>
        <begin position="22"/>
        <end position="67"/>
    </location>
</feature>
<feature type="compositionally biased region" description="Basic and acidic residues" evidence="1">
    <location>
        <begin position="280"/>
        <end position="294"/>
    </location>
</feature>
<evidence type="ECO:0000313" key="3">
    <source>
        <dbReference type="EMBL" id="KAL1224995.1"/>
    </source>
</evidence>
<feature type="compositionally biased region" description="Basic residues" evidence="1">
    <location>
        <begin position="246"/>
        <end position="263"/>
    </location>
</feature>
<comment type="caution">
    <text evidence="3">The sequence shown here is derived from an EMBL/GenBank/DDBJ whole genome shotgun (WGS) entry which is preliminary data.</text>
</comment>
<name>A0ABD1C6D2_CARAN</name>
<dbReference type="Proteomes" id="UP001558713">
    <property type="component" value="Unassembled WGS sequence"/>
</dbReference>
<proteinExistence type="predicted"/>